<feature type="compositionally biased region" description="Low complexity" evidence="5">
    <location>
        <begin position="34"/>
        <end position="71"/>
    </location>
</feature>
<keyword evidence="9" id="KW-1185">Reference proteome</keyword>
<dbReference type="SUPFAM" id="SSF49503">
    <property type="entry name" value="Cupredoxins"/>
    <property type="match status" value="1"/>
</dbReference>
<gene>
    <name evidence="8" type="ORF">SAMN02745674_02796</name>
</gene>
<dbReference type="CDD" id="cd13922">
    <property type="entry name" value="Azurin"/>
    <property type="match status" value="1"/>
</dbReference>
<name>A0A1T4SEG8_9GAMM</name>
<evidence type="ECO:0000256" key="6">
    <source>
        <dbReference type="SAM" id="SignalP"/>
    </source>
</evidence>
<protein>
    <submittedName>
        <fullName evidence="8">Azurin</fullName>
    </submittedName>
</protein>
<dbReference type="Proteomes" id="UP000190061">
    <property type="component" value="Unassembled WGS sequence"/>
</dbReference>
<evidence type="ECO:0000256" key="4">
    <source>
        <dbReference type="ARBA" id="ARBA00023008"/>
    </source>
</evidence>
<feature type="region of interest" description="Disordered" evidence="5">
    <location>
        <begin position="28"/>
        <end position="75"/>
    </location>
</feature>
<sequence>MNNTQITALAAACLFGLAACGNDAPPASDPPVAPATTTAPDTASTDAPPTAATPADAGTATPAASAPAPADNGKPAAVVNDCSTTIEGNDAMQFDVGSITVPSSCSEFTITLEHTGQMPVAAMGHNVVISKAADREAVAQAGMSAGVDGDYVDPNDERVIAHTELIGGGESTSVTFPVSDIQGDGPYEFFCSFPGHWAVMRGSIQVG</sequence>
<dbReference type="GO" id="GO:0009055">
    <property type="term" value="F:electron transfer activity"/>
    <property type="evidence" value="ECO:0007669"/>
    <property type="project" value="InterPro"/>
</dbReference>
<dbReference type="InterPro" id="IPR028871">
    <property type="entry name" value="BlueCu_1_BS"/>
</dbReference>
<dbReference type="EMBL" id="FUXP01000017">
    <property type="protein sequence ID" value="SKA26700.1"/>
    <property type="molecule type" value="Genomic_DNA"/>
</dbReference>
<feature type="signal peptide" evidence="6">
    <location>
        <begin position="1"/>
        <end position="21"/>
    </location>
</feature>
<dbReference type="InterPro" id="IPR014068">
    <property type="entry name" value="Azurin"/>
</dbReference>
<dbReference type="AlphaFoldDB" id="A0A1T4SEG8"/>
<keyword evidence="4" id="KW-0186">Copper</keyword>
<dbReference type="InterPro" id="IPR000923">
    <property type="entry name" value="BlueCu_1"/>
</dbReference>
<reference evidence="8 9" key="1">
    <citation type="submission" date="2017-02" db="EMBL/GenBank/DDBJ databases">
        <authorList>
            <person name="Peterson S.W."/>
        </authorList>
    </citation>
    <scope>NUCLEOTIDE SEQUENCE [LARGE SCALE GENOMIC DNA]</scope>
    <source>
        <strain evidence="8 9">DSM 21749</strain>
    </source>
</reference>
<organism evidence="8 9">
    <name type="scientific">Lysobacter spongiicola DSM 21749</name>
    <dbReference type="NCBI Taxonomy" id="1122188"/>
    <lineage>
        <taxon>Bacteria</taxon>
        <taxon>Pseudomonadati</taxon>
        <taxon>Pseudomonadota</taxon>
        <taxon>Gammaproteobacteria</taxon>
        <taxon>Lysobacterales</taxon>
        <taxon>Lysobacteraceae</taxon>
        <taxon>Novilysobacter</taxon>
    </lineage>
</organism>
<dbReference type="OrthoDB" id="9814063at2"/>
<dbReference type="RefSeq" id="WP_078759321.1">
    <property type="nucleotide sequence ID" value="NZ_FUXP01000017.1"/>
</dbReference>
<keyword evidence="6" id="KW-0732">Signal</keyword>
<dbReference type="PANTHER" id="PTHR38439:SF2">
    <property type="entry name" value="OUTER MEMBRANE PROTEIN H.8"/>
    <property type="match status" value="1"/>
</dbReference>
<accession>A0A1T4SEG8</accession>
<evidence type="ECO:0000313" key="8">
    <source>
        <dbReference type="EMBL" id="SKA26700.1"/>
    </source>
</evidence>
<evidence type="ECO:0000256" key="3">
    <source>
        <dbReference type="ARBA" id="ARBA00022982"/>
    </source>
</evidence>
<keyword evidence="1" id="KW-0813">Transport</keyword>
<dbReference type="PANTHER" id="PTHR38439">
    <property type="entry name" value="AURACYANIN-B"/>
    <property type="match status" value="1"/>
</dbReference>
<evidence type="ECO:0000256" key="1">
    <source>
        <dbReference type="ARBA" id="ARBA00022448"/>
    </source>
</evidence>
<dbReference type="Pfam" id="PF00127">
    <property type="entry name" value="Copper-bind"/>
    <property type="match status" value="1"/>
</dbReference>
<dbReference type="GO" id="GO:0005507">
    <property type="term" value="F:copper ion binding"/>
    <property type="evidence" value="ECO:0007669"/>
    <property type="project" value="InterPro"/>
</dbReference>
<dbReference type="InterPro" id="IPR050845">
    <property type="entry name" value="Cu-binding_ET"/>
</dbReference>
<keyword evidence="3" id="KW-0249">Electron transport</keyword>
<evidence type="ECO:0000256" key="2">
    <source>
        <dbReference type="ARBA" id="ARBA00022723"/>
    </source>
</evidence>
<dbReference type="Gene3D" id="2.60.40.420">
    <property type="entry name" value="Cupredoxins - blue copper proteins"/>
    <property type="match status" value="1"/>
</dbReference>
<dbReference type="STRING" id="1122188.SAMN02745674_02796"/>
<evidence type="ECO:0000259" key="7">
    <source>
        <dbReference type="Pfam" id="PF00127"/>
    </source>
</evidence>
<dbReference type="PROSITE" id="PS00196">
    <property type="entry name" value="COPPER_BLUE"/>
    <property type="match status" value="1"/>
</dbReference>
<evidence type="ECO:0000256" key="5">
    <source>
        <dbReference type="SAM" id="MobiDB-lite"/>
    </source>
</evidence>
<dbReference type="InterPro" id="IPR008972">
    <property type="entry name" value="Cupredoxin"/>
</dbReference>
<keyword evidence="2" id="KW-0479">Metal-binding</keyword>
<dbReference type="NCBIfam" id="TIGR02695">
    <property type="entry name" value="azurin"/>
    <property type="match status" value="1"/>
</dbReference>
<proteinExistence type="predicted"/>
<feature type="chain" id="PRO_5012843371" evidence="6">
    <location>
        <begin position="22"/>
        <end position="207"/>
    </location>
</feature>
<feature type="domain" description="Blue (type 1) copper" evidence="7">
    <location>
        <begin position="81"/>
        <end position="206"/>
    </location>
</feature>
<evidence type="ECO:0000313" key="9">
    <source>
        <dbReference type="Proteomes" id="UP000190061"/>
    </source>
</evidence>